<gene>
    <name evidence="8" type="ORF">COS99_06775</name>
</gene>
<comment type="caution">
    <text evidence="8">The sequence shown here is derived from an EMBL/GenBank/DDBJ whole genome shotgun (WGS) entry which is preliminary data.</text>
</comment>
<keyword evidence="3" id="KW-1003">Cell membrane</keyword>
<dbReference type="GO" id="GO:0005886">
    <property type="term" value="C:plasma membrane"/>
    <property type="evidence" value="ECO:0007669"/>
    <property type="project" value="UniProtKB-SubCell"/>
</dbReference>
<dbReference type="EMBL" id="PEWV01000070">
    <property type="protein sequence ID" value="PIU41186.1"/>
    <property type="molecule type" value="Genomic_DNA"/>
</dbReference>
<evidence type="ECO:0000256" key="3">
    <source>
        <dbReference type="ARBA" id="ARBA00022475"/>
    </source>
</evidence>
<evidence type="ECO:0000256" key="1">
    <source>
        <dbReference type="ARBA" id="ARBA00004651"/>
    </source>
</evidence>
<accession>A0A2J0L1Q3</accession>
<comment type="similarity">
    <text evidence="2">Belongs to the UPF0718 family.</text>
</comment>
<evidence type="ECO:0000313" key="8">
    <source>
        <dbReference type="EMBL" id="PIU41186.1"/>
    </source>
</evidence>
<feature type="transmembrane region" description="Helical" evidence="7">
    <location>
        <begin position="277"/>
        <end position="295"/>
    </location>
</feature>
<dbReference type="AlphaFoldDB" id="A0A2J0L1Q3"/>
<dbReference type="PANTHER" id="PTHR34184">
    <property type="entry name" value="UPF0718 PROTEIN YCGR"/>
    <property type="match status" value="1"/>
</dbReference>
<feature type="transmembrane region" description="Helical" evidence="7">
    <location>
        <begin position="55"/>
        <end position="76"/>
    </location>
</feature>
<evidence type="ECO:0008006" key="10">
    <source>
        <dbReference type="Google" id="ProtNLM"/>
    </source>
</evidence>
<dbReference type="InterPro" id="IPR052923">
    <property type="entry name" value="UPF0718"/>
</dbReference>
<keyword evidence="6 7" id="KW-0472">Membrane</keyword>
<feature type="transmembrane region" description="Helical" evidence="7">
    <location>
        <begin position="88"/>
        <end position="111"/>
    </location>
</feature>
<feature type="transmembrane region" description="Helical" evidence="7">
    <location>
        <begin position="240"/>
        <end position="265"/>
    </location>
</feature>
<feature type="transmembrane region" description="Helical" evidence="7">
    <location>
        <begin position="181"/>
        <end position="201"/>
    </location>
</feature>
<evidence type="ECO:0000256" key="2">
    <source>
        <dbReference type="ARBA" id="ARBA00006386"/>
    </source>
</evidence>
<dbReference type="InterPro" id="IPR005524">
    <property type="entry name" value="DUF318"/>
</dbReference>
<keyword evidence="4 7" id="KW-0812">Transmembrane</keyword>
<sequence>MFLIEIGCKILKEFTSLTLLVIPYFILGSAFGALLKVYLKPAFAFRYLNRGTSSVINASILGAVLPGCACATMPMAEGLKEKGARLGTIAAFIMVSPLLSPQTVILTYALLGLKFTIARIVFSLAGAIVLGIAFNYFEGRKLKGFHASLESLNSKGDSCPPGCKGEKAGFLRSFIEIAKNLGKYFALGMFIASIFTVLIPQGAIPKYIGSSGAFAYLVAVLVGIPVYICEGEEIPLTLTLLKLGLGGGPAFSFLLGSVGTCIPTIIMAQKVIGKRPVVFYIIFWFIFAVASGLIFSRFF</sequence>
<dbReference type="Pfam" id="PF03773">
    <property type="entry name" value="ArsP_1"/>
    <property type="match status" value="1"/>
</dbReference>
<dbReference type="Proteomes" id="UP000230052">
    <property type="component" value="Unassembled WGS sequence"/>
</dbReference>
<feature type="transmembrane region" description="Helical" evidence="7">
    <location>
        <begin position="117"/>
        <end position="137"/>
    </location>
</feature>
<keyword evidence="5 7" id="KW-1133">Transmembrane helix</keyword>
<protein>
    <recommendedName>
        <fullName evidence="10">Permease</fullName>
    </recommendedName>
</protein>
<organism evidence="8 9">
    <name type="scientific">Candidatus Aquitaenariimonas noxiae</name>
    <dbReference type="NCBI Taxonomy" id="1974741"/>
    <lineage>
        <taxon>Bacteria</taxon>
        <taxon>Pseudomonadati</taxon>
        <taxon>Candidatus Omnitrophota</taxon>
        <taxon>Candidatus Aquitaenariimonas</taxon>
    </lineage>
</organism>
<feature type="transmembrane region" description="Helical" evidence="7">
    <location>
        <begin position="207"/>
        <end position="228"/>
    </location>
</feature>
<feature type="transmembrane region" description="Helical" evidence="7">
    <location>
        <begin position="14"/>
        <end position="35"/>
    </location>
</feature>
<evidence type="ECO:0000256" key="6">
    <source>
        <dbReference type="ARBA" id="ARBA00023136"/>
    </source>
</evidence>
<dbReference type="PANTHER" id="PTHR34184:SF4">
    <property type="entry name" value="UPF0718 PROTEIN YCGR"/>
    <property type="match status" value="1"/>
</dbReference>
<evidence type="ECO:0000256" key="5">
    <source>
        <dbReference type="ARBA" id="ARBA00022989"/>
    </source>
</evidence>
<reference evidence="8 9" key="1">
    <citation type="submission" date="2017-09" db="EMBL/GenBank/DDBJ databases">
        <title>Depth-based differentiation of microbial function through sediment-hosted aquifers and enrichment of novel symbionts in the deep terrestrial subsurface.</title>
        <authorList>
            <person name="Probst A.J."/>
            <person name="Ladd B."/>
            <person name="Jarett J.K."/>
            <person name="Geller-Mcgrath D.E."/>
            <person name="Sieber C.M."/>
            <person name="Emerson J.B."/>
            <person name="Anantharaman K."/>
            <person name="Thomas B.C."/>
            <person name="Malmstrom R."/>
            <person name="Stieglmeier M."/>
            <person name="Klingl A."/>
            <person name="Woyke T."/>
            <person name="Ryan C.M."/>
            <person name="Banfield J.F."/>
        </authorList>
    </citation>
    <scope>NUCLEOTIDE SEQUENCE [LARGE SCALE GENOMIC DNA]</scope>
    <source>
        <strain evidence="8">CG07_land_8_20_14_0_80_42_15</strain>
    </source>
</reference>
<comment type="subcellular location">
    <subcellularLocation>
        <location evidence="1">Cell membrane</location>
        <topology evidence="1">Multi-pass membrane protein</topology>
    </subcellularLocation>
</comment>
<evidence type="ECO:0000313" key="9">
    <source>
        <dbReference type="Proteomes" id="UP000230052"/>
    </source>
</evidence>
<proteinExistence type="inferred from homology"/>
<evidence type="ECO:0000256" key="4">
    <source>
        <dbReference type="ARBA" id="ARBA00022692"/>
    </source>
</evidence>
<name>A0A2J0L1Q3_9BACT</name>
<evidence type="ECO:0000256" key="7">
    <source>
        <dbReference type="SAM" id="Phobius"/>
    </source>
</evidence>